<feature type="compositionally biased region" description="Polar residues" evidence="1">
    <location>
        <begin position="115"/>
        <end position="126"/>
    </location>
</feature>
<accession>A0ABD5NK97</accession>
<dbReference type="Proteomes" id="UP001595846">
    <property type="component" value="Unassembled WGS sequence"/>
</dbReference>
<comment type="caution">
    <text evidence="2">The sequence shown here is derived from an EMBL/GenBank/DDBJ whole genome shotgun (WGS) entry which is preliminary data.</text>
</comment>
<reference evidence="2 3" key="1">
    <citation type="journal article" date="2019" name="Int. J. Syst. Evol. Microbiol.">
        <title>The Global Catalogue of Microorganisms (GCM) 10K type strain sequencing project: providing services to taxonomists for standard genome sequencing and annotation.</title>
        <authorList>
            <consortium name="The Broad Institute Genomics Platform"/>
            <consortium name="The Broad Institute Genome Sequencing Center for Infectious Disease"/>
            <person name="Wu L."/>
            <person name="Ma J."/>
        </authorList>
    </citation>
    <scope>NUCLEOTIDE SEQUENCE [LARGE SCALE GENOMIC DNA]</scope>
    <source>
        <strain evidence="2 3">IBRC-M 10256</strain>
    </source>
</reference>
<keyword evidence="3" id="KW-1185">Reference proteome</keyword>
<name>A0ABD5NK97_9EURY</name>
<dbReference type="EMBL" id="JBHSAQ010000002">
    <property type="protein sequence ID" value="MFC3957517.1"/>
    <property type="molecule type" value="Genomic_DNA"/>
</dbReference>
<feature type="region of interest" description="Disordered" evidence="1">
    <location>
        <begin position="108"/>
        <end position="128"/>
    </location>
</feature>
<dbReference type="RefSeq" id="WP_256533747.1">
    <property type="nucleotide sequence ID" value="NZ_CP101824.1"/>
</dbReference>
<protein>
    <submittedName>
        <fullName evidence="2">Uncharacterized protein</fullName>
    </submittedName>
</protein>
<sequence length="137" mass="15110">MAPQYHSSPRPCQEATDETERGGQVPTTDDTPASGDTPATDDTPASGDEVAVTVTPVECSSHDSADVSAAIERERLRARTRALERELVASERHRQALIERYEWVLAERESDDSNRSGTTTHPSGTVRSRLRRLFFGE</sequence>
<dbReference type="AlphaFoldDB" id="A0ABD5NK97"/>
<feature type="region of interest" description="Disordered" evidence="1">
    <location>
        <begin position="1"/>
        <end position="49"/>
    </location>
</feature>
<evidence type="ECO:0000313" key="2">
    <source>
        <dbReference type="EMBL" id="MFC3957517.1"/>
    </source>
</evidence>
<evidence type="ECO:0000256" key="1">
    <source>
        <dbReference type="SAM" id="MobiDB-lite"/>
    </source>
</evidence>
<evidence type="ECO:0000313" key="3">
    <source>
        <dbReference type="Proteomes" id="UP001595846"/>
    </source>
</evidence>
<dbReference type="GeneID" id="73902883"/>
<proteinExistence type="predicted"/>
<gene>
    <name evidence="2" type="ORF">ACFOUR_03900</name>
</gene>
<organism evidence="2 3">
    <name type="scientific">Halovivax cerinus</name>
    <dbReference type="NCBI Taxonomy" id="1487865"/>
    <lineage>
        <taxon>Archaea</taxon>
        <taxon>Methanobacteriati</taxon>
        <taxon>Methanobacteriota</taxon>
        <taxon>Stenosarchaea group</taxon>
        <taxon>Halobacteria</taxon>
        <taxon>Halobacteriales</taxon>
        <taxon>Natrialbaceae</taxon>
        <taxon>Halovivax</taxon>
    </lineage>
</organism>